<keyword evidence="1" id="KW-0812">Transmembrane</keyword>
<proteinExistence type="predicted"/>
<dbReference type="Proteomes" id="UP000196053">
    <property type="component" value="Chromosome I"/>
</dbReference>
<keyword evidence="3" id="KW-1185">Reference proteome</keyword>
<dbReference type="RefSeq" id="WP_058257595.1">
    <property type="nucleotide sequence ID" value="NZ_LN879430.1"/>
</dbReference>
<sequence>MSKICNFQTKAVIWKEAIEIKRSSLIYIIGTIIFVLVMQIMAANQLLTNNDLPKASKEILLGYSIIYISIMCIPFLGSTLLSRLMYEERLDSAVHVLLATGMDQITLWIGKMFITYFVTYIVFITTTVIYYFYIYIMYEYSVIINFEIFLTAFIIMPFLAFGFLSLLGYTYWVIKNPQIFGMIFPIAFTIGGWNVAIKYIERTPTALAIAIVIVVAVVINTITYILVKKTSKSQITNI</sequence>
<feature type="transmembrane region" description="Helical" evidence="1">
    <location>
        <begin position="59"/>
        <end position="81"/>
    </location>
</feature>
<dbReference type="AlphaFoldDB" id="A0A0K8J3Z8"/>
<dbReference type="EMBL" id="LN879430">
    <property type="protein sequence ID" value="CUH92205.1"/>
    <property type="molecule type" value="Genomic_DNA"/>
</dbReference>
<keyword evidence="1" id="KW-1133">Transmembrane helix</keyword>
<accession>A0A0K8J3Z8</accession>
<feature type="transmembrane region" description="Helical" evidence="1">
    <location>
        <begin position="113"/>
        <end position="136"/>
    </location>
</feature>
<evidence type="ECO:0000313" key="2">
    <source>
        <dbReference type="EMBL" id="CUH92205.1"/>
    </source>
</evidence>
<protein>
    <submittedName>
        <fullName evidence="2">Putative membrane protein</fullName>
    </submittedName>
</protein>
<feature type="transmembrane region" description="Helical" evidence="1">
    <location>
        <begin position="179"/>
        <end position="200"/>
    </location>
</feature>
<name>A0A0K8J3Z8_9FIRM</name>
<evidence type="ECO:0000256" key="1">
    <source>
        <dbReference type="SAM" id="Phobius"/>
    </source>
</evidence>
<feature type="transmembrane region" description="Helical" evidence="1">
    <location>
        <begin position="25"/>
        <end position="47"/>
    </location>
</feature>
<organism evidence="2 3">
    <name type="scientific">Herbinix luporum</name>
    <dbReference type="NCBI Taxonomy" id="1679721"/>
    <lineage>
        <taxon>Bacteria</taxon>
        <taxon>Bacillati</taxon>
        <taxon>Bacillota</taxon>
        <taxon>Clostridia</taxon>
        <taxon>Lachnospirales</taxon>
        <taxon>Lachnospiraceae</taxon>
        <taxon>Herbinix</taxon>
    </lineage>
</organism>
<gene>
    <name evidence="2" type="ORF">SD1D_0657</name>
</gene>
<feature type="transmembrane region" description="Helical" evidence="1">
    <location>
        <begin position="206"/>
        <end position="227"/>
    </location>
</feature>
<evidence type="ECO:0000313" key="3">
    <source>
        <dbReference type="Proteomes" id="UP000196053"/>
    </source>
</evidence>
<dbReference type="KEGG" id="hsd:SD1D_0657"/>
<reference evidence="3" key="1">
    <citation type="submission" date="2015-09" db="EMBL/GenBank/DDBJ databases">
        <authorList>
            <person name="Wibberg D."/>
        </authorList>
    </citation>
    <scope>NUCLEOTIDE SEQUENCE [LARGE SCALE GENOMIC DNA]</scope>
    <source>
        <strain evidence="3">SD1D</strain>
    </source>
</reference>
<keyword evidence="1" id="KW-0472">Membrane</keyword>
<dbReference type="OrthoDB" id="9553616at2"/>
<feature type="transmembrane region" description="Helical" evidence="1">
    <location>
        <begin position="148"/>
        <end position="172"/>
    </location>
</feature>